<feature type="transmembrane region" description="Helical" evidence="1">
    <location>
        <begin position="86"/>
        <end position="110"/>
    </location>
</feature>
<protein>
    <submittedName>
        <fullName evidence="2">Uncharacterized protein</fullName>
    </submittedName>
</protein>
<keyword evidence="3" id="KW-1185">Reference proteome</keyword>
<sequence>MLNFYHRMATLLAPGFWLVFAGAIASALVFVWQLWHSRVPHQSSVLFWLLLMLVCLAALLVIKLFRTPAPRITSDMGFWQRLKARVVRLGYLLLALMTSGLLLAIAVLGLRVGFGSLMRLLLGA</sequence>
<dbReference type="RefSeq" id="WP_305945017.1">
    <property type="nucleotide sequence ID" value="NZ_JAUZVY010000002.1"/>
</dbReference>
<feature type="transmembrane region" description="Helical" evidence="1">
    <location>
        <begin position="45"/>
        <end position="65"/>
    </location>
</feature>
<organism evidence="2 3">
    <name type="scientific">Alkalimonas delamerensis</name>
    <dbReference type="NCBI Taxonomy" id="265981"/>
    <lineage>
        <taxon>Bacteria</taxon>
        <taxon>Pseudomonadati</taxon>
        <taxon>Pseudomonadota</taxon>
        <taxon>Gammaproteobacteria</taxon>
        <taxon>Alkalimonas</taxon>
    </lineage>
</organism>
<dbReference type="EMBL" id="JAUZVY010000002">
    <property type="protein sequence ID" value="MDP4528926.1"/>
    <property type="molecule type" value="Genomic_DNA"/>
</dbReference>
<feature type="transmembrane region" description="Helical" evidence="1">
    <location>
        <begin position="12"/>
        <end position="33"/>
    </location>
</feature>
<dbReference type="Proteomes" id="UP001236258">
    <property type="component" value="Unassembled WGS sequence"/>
</dbReference>
<proteinExistence type="predicted"/>
<evidence type="ECO:0000256" key="1">
    <source>
        <dbReference type="SAM" id="Phobius"/>
    </source>
</evidence>
<name>A0ABT9GQK2_9GAMM</name>
<evidence type="ECO:0000313" key="2">
    <source>
        <dbReference type="EMBL" id="MDP4528926.1"/>
    </source>
</evidence>
<keyword evidence="1" id="KW-1133">Transmembrane helix</keyword>
<evidence type="ECO:0000313" key="3">
    <source>
        <dbReference type="Proteomes" id="UP001236258"/>
    </source>
</evidence>
<comment type="caution">
    <text evidence="2">The sequence shown here is derived from an EMBL/GenBank/DDBJ whole genome shotgun (WGS) entry which is preliminary data.</text>
</comment>
<keyword evidence="1" id="KW-0472">Membrane</keyword>
<keyword evidence="1" id="KW-0812">Transmembrane</keyword>
<accession>A0ABT9GQK2</accession>
<gene>
    <name evidence="2" type="ORF">Q3O59_07785</name>
</gene>
<reference evidence="2 3" key="1">
    <citation type="submission" date="2023-08" db="EMBL/GenBank/DDBJ databases">
        <authorList>
            <person name="Joshi A."/>
            <person name="Thite S."/>
        </authorList>
    </citation>
    <scope>NUCLEOTIDE SEQUENCE [LARGE SCALE GENOMIC DNA]</scope>
    <source>
        <strain evidence="2 3">1E1</strain>
    </source>
</reference>